<sequence>MSSVTSPREGLPPCYSVSMLDSRVSILHDSRVCSKRGTAQTHRFIIGAGDDSYVGKGNAHPELQVPQLDGFSDLILLVHTDDPDEAQAAFDKGAEYVRTGEMA</sequence>
<dbReference type="AlphaFoldDB" id="A0A0F9CF03"/>
<comment type="caution">
    <text evidence="1">The sequence shown here is derived from an EMBL/GenBank/DDBJ whole genome shotgun (WGS) entry which is preliminary data.</text>
</comment>
<gene>
    <name evidence="1" type="ORF">LCGC14_2674380</name>
</gene>
<proteinExistence type="predicted"/>
<protein>
    <submittedName>
        <fullName evidence="1">Uncharacterized protein</fullName>
    </submittedName>
</protein>
<evidence type="ECO:0000313" key="1">
    <source>
        <dbReference type="EMBL" id="KKK95281.1"/>
    </source>
</evidence>
<accession>A0A0F9CF03</accession>
<reference evidence="1" key="1">
    <citation type="journal article" date="2015" name="Nature">
        <title>Complex archaea that bridge the gap between prokaryotes and eukaryotes.</title>
        <authorList>
            <person name="Spang A."/>
            <person name="Saw J.H."/>
            <person name="Jorgensen S.L."/>
            <person name="Zaremba-Niedzwiedzka K."/>
            <person name="Martijn J."/>
            <person name="Lind A.E."/>
            <person name="van Eijk R."/>
            <person name="Schleper C."/>
            <person name="Guy L."/>
            <person name="Ettema T.J."/>
        </authorList>
    </citation>
    <scope>NUCLEOTIDE SEQUENCE</scope>
</reference>
<dbReference type="EMBL" id="LAZR01046978">
    <property type="protein sequence ID" value="KKK95281.1"/>
    <property type="molecule type" value="Genomic_DNA"/>
</dbReference>
<organism evidence="1">
    <name type="scientific">marine sediment metagenome</name>
    <dbReference type="NCBI Taxonomy" id="412755"/>
    <lineage>
        <taxon>unclassified sequences</taxon>
        <taxon>metagenomes</taxon>
        <taxon>ecological metagenomes</taxon>
    </lineage>
</organism>
<name>A0A0F9CF03_9ZZZZ</name>